<organism evidence="1">
    <name type="scientific">marine metagenome</name>
    <dbReference type="NCBI Taxonomy" id="408172"/>
    <lineage>
        <taxon>unclassified sequences</taxon>
        <taxon>metagenomes</taxon>
        <taxon>ecological metagenomes</taxon>
    </lineage>
</organism>
<proteinExistence type="predicted"/>
<feature type="non-terminal residue" evidence="1">
    <location>
        <position position="63"/>
    </location>
</feature>
<reference evidence="1" key="1">
    <citation type="submission" date="2018-05" db="EMBL/GenBank/DDBJ databases">
        <authorList>
            <person name="Lanie J.A."/>
            <person name="Ng W.-L."/>
            <person name="Kazmierczak K.M."/>
            <person name="Andrzejewski T.M."/>
            <person name="Davidsen T.M."/>
            <person name="Wayne K.J."/>
            <person name="Tettelin H."/>
            <person name="Glass J.I."/>
            <person name="Rusch D."/>
            <person name="Podicherti R."/>
            <person name="Tsui H.-C.T."/>
            <person name="Winkler M.E."/>
        </authorList>
    </citation>
    <scope>NUCLEOTIDE SEQUENCE</scope>
</reference>
<name>A0A383EBL3_9ZZZZ</name>
<gene>
    <name evidence="1" type="ORF">METZ01_LOCUS506965</name>
</gene>
<evidence type="ECO:0000313" key="1">
    <source>
        <dbReference type="EMBL" id="SVE54111.1"/>
    </source>
</evidence>
<feature type="non-terminal residue" evidence="1">
    <location>
        <position position="1"/>
    </location>
</feature>
<accession>A0A383EBL3</accession>
<dbReference type="EMBL" id="UINC01224474">
    <property type="protein sequence ID" value="SVE54111.1"/>
    <property type="molecule type" value="Genomic_DNA"/>
</dbReference>
<sequence length="63" mass="7273">VGQYRREALYVDQGGQLVGVLCTLNSNLRKAESLMPEDNALWDWVVAIYQREGVAERCLWFQN</sequence>
<dbReference type="AlphaFoldDB" id="A0A383EBL3"/>
<protein>
    <submittedName>
        <fullName evidence="1">Uncharacterized protein</fullName>
    </submittedName>
</protein>